<evidence type="ECO:0000256" key="3">
    <source>
        <dbReference type="RuleBase" id="RU003322"/>
    </source>
</evidence>
<keyword evidence="6" id="KW-1185">Reference proteome</keyword>
<comment type="similarity">
    <text evidence="3">Belongs to the heat shock protein 70 family.</text>
</comment>
<feature type="compositionally biased region" description="Basic and acidic residues" evidence="4">
    <location>
        <begin position="603"/>
        <end position="613"/>
    </location>
</feature>
<comment type="caution">
    <text evidence="5">The sequence shown here is derived from an EMBL/GenBank/DDBJ whole genome shotgun (WGS) entry which is preliminary data.</text>
</comment>
<organism evidence="5 6">
    <name type="scientific">Apiospora phragmitis</name>
    <dbReference type="NCBI Taxonomy" id="2905665"/>
    <lineage>
        <taxon>Eukaryota</taxon>
        <taxon>Fungi</taxon>
        <taxon>Dikarya</taxon>
        <taxon>Ascomycota</taxon>
        <taxon>Pezizomycotina</taxon>
        <taxon>Sordariomycetes</taxon>
        <taxon>Xylariomycetidae</taxon>
        <taxon>Amphisphaeriales</taxon>
        <taxon>Apiosporaceae</taxon>
        <taxon>Apiospora</taxon>
    </lineage>
</organism>
<keyword evidence="1 3" id="KW-0547">Nucleotide-binding</keyword>
<feature type="region of interest" description="Disordered" evidence="4">
    <location>
        <begin position="598"/>
        <end position="634"/>
    </location>
</feature>
<dbReference type="Gene3D" id="2.60.34.10">
    <property type="entry name" value="Substrate Binding Domain Of DNAk, Chain A, domain 1"/>
    <property type="match status" value="1"/>
</dbReference>
<proteinExistence type="inferred from homology"/>
<dbReference type="GeneID" id="92085268"/>
<sequence>MARRLYKSATSGREVRFTPEEVLAMILSKAKQNAEAYLHSTVKEVQISVPADFGIRKYDAVRDAAAIAGLEVIELLPSPTCASYVLGIERPEEEMYSYVIADVGAGGFSVSVMSSEEGVNEVVSVAGDLGLGGEDFLKTLVRHFAEKVKSMWNKDITKNNRAIRRLRSACEQAICHLSSAQSTEIHLEALCEGRDFFHQLTRQDFESISVGLIKKMRQTLDQAMDDAGVTTSEVKYVFPLGGCSRMLQFRKVLSDYFEYKDLDRFLDTEEAQVCGLAIGSSIKVGDKSNSRTDGSLLLSVLPKSLGVGTLGAGTQVQFVDTILLKNSMMITRKESVFSLSLSTIQGKAAKPASDLSPGTRAVDFYEGEGSLASRNELVGTLDLDSILPLPGPEVIRLKVKLNAKPGFQVKATVTVPGKNRENKKTMSMFLGNRMSEQCLRQSITNEARYRSADEAEAQRVDLRVAVDWKIYDLSELLTMNYEMVRERISDLPETLQKMRIWMEANEDASWDGYHSRLQVLNSIQRDLQEDRGTQARSSQSPVDPAPKYQREPPTASRTSRPRLLKKEINEMVSWLDQIRDEFDARKQVLVDKLAAFPDNDSEASDRGGTDERVPNVGGGGGGRAGTARPYHPPPSMDPAELFESHFDGSKQSYSAADLERISAYLRTTGHEEHSRHPKLYTVLRLIDELRLFNQFVEDGVTDASIPLSYHSLPPSINLEITNKFIGRQTAVPFEV</sequence>
<dbReference type="EMBL" id="JAQQWL010000001">
    <property type="protein sequence ID" value="KAK8091291.1"/>
    <property type="molecule type" value="Genomic_DNA"/>
</dbReference>
<evidence type="ECO:0000256" key="2">
    <source>
        <dbReference type="ARBA" id="ARBA00022840"/>
    </source>
</evidence>
<dbReference type="Gene3D" id="3.90.640.10">
    <property type="entry name" value="Actin, Chain A, domain 4"/>
    <property type="match status" value="1"/>
</dbReference>
<name>A0ABR1X7C6_9PEZI</name>
<keyword evidence="2 3" id="KW-0067">ATP-binding</keyword>
<dbReference type="PRINTS" id="PR00301">
    <property type="entry name" value="HEATSHOCK70"/>
</dbReference>
<dbReference type="PANTHER" id="PTHR19375">
    <property type="entry name" value="HEAT SHOCK PROTEIN 70KDA"/>
    <property type="match status" value="1"/>
</dbReference>
<dbReference type="InterPro" id="IPR013126">
    <property type="entry name" value="Hsp_70_fam"/>
</dbReference>
<accession>A0ABR1X7C6</accession>
<dbReference type="InterPro" id="IPR029047">
    <property type="entry name" value="HSP70_peptide-bd_sf"/>
</dbReference>
<dbReference type="Gene3D" id="3.30.420.40">
    <property type="match status" value="2"/>
</dbReference>
<evidence type="ECO:0000313" key="5">
    <source>
        <dbReference type="EMBL" id="KAK8091291.1"/>
    </source>
</evidence>
<evidence type="ECO:0000313" key="6">
    <source>
        <dbReference type="Proteomes" id="UP001480595"/>
    </source>
</evidence>
<evidence type="ECO:0000256" key="4">
    <source>
        <dbReference type="SAM" id="MobiDB-lite"/>
    </source>
</evidence>
<dbReference type="Gene3D" id="3.30.30.30">
    <property type="match status" value="1"/>
</dbReference>
<reference evidence="5 6" key="1">
    <citation type="submission" date="2023-01" db="EMBL/GenBank/DDBJ databases">
        <title>Analysis of 21 Apiospora genomes using comparative genomics revels a genus with tremendous synthesis potential of carbohydrate active enzymes and secondary metabolites.</title>
        <authorList>
            <person name="Sorensen T."/>
        </authorList>
    </citation>
    <scope>NUCLEOTIDE SEQUENCE [LARGE SCALE GENOMIC DNA]</scope>
    <source>
        <strain evidence="5 6">CBS 135458</strain>
    </source>
</reference>
<dbReference type="RefSeq" id="XP_066722837.1">
    <property type="nucleotide sequence ID" value="XM_066852205.1"/>
</dbReference>
<protein>
    <submittedName>
        <fullName evidence="5">Uncharacterized protein</fullName>
    </submittedName>
</protein>
<gene>
    <name evidence="5" type="ORF">PG994_000796</name>
</gene>
<dbReference type="Proteomes" id="UP001480595">
    <property type="component" value="Unassembled WGS sequence"/>
</dbReference>
<dbReference type="SUPFAM" id="SSF53067">
    <property type="entry name" value="Actin-like ATPase domain"/>
    <property type="match status" value="2"/>
</dbReference>
<dbReference type="InterPro" id="IPR043129">
    <property type="entry name" value="ATPase_NBD"/>
</dbReference>
<dbReference type="Pfam" id="PF00012">
    <property type="entry name" value="HSP70"/>
    <property type="match status" value="1"/>
</dbReference>
<dbReference type="SUPFAM" id="SSF100920">
    <property type="entry name" value="Heat shock protein 70kD (HSP70), peptide-binding domain"/>
    <property type="match status" value="1"/>
</dbReference>
<evidence type="ECO:0000256" key="1">
    <source>
        <dbReference type="ARBA" id="ARBA00022741"/>
    </source>
</evidence>
<feature type="region of interest" description="Disordered" evidence="4">
    <location>
        <begin position="528"/>
        <end position="563"/>
    </location>
</feature>